<dbReference type="EMBL" id="LZFO01000048">
    <property type="protein sequence ID" value="OFI01359.1"/>
    <property type="molecule type" value="Genomic_DNA"/>
</dbReference>
<dbReference type="PATRIC" id="fig|1121290.3.peg.2197"/>
<dbReference type="NCBIfam" id="TIGR02357">
    <property type="entry name" value="ECF_ThiT_YuaJ"/>
    <property type="match status" value="1"/>
</dbReference>
<dbReference type="Pfam" id="PF09515">
    <property type="entry name" value="Thia_YuaJ"/>
    <property type="match status" value="1"/>
</dbReference>
<keyword evidence="1" id="KW-1133">Transmembrane helix</keyword>
<feature type="transmembrane region" description="Helical" evidence="1">
    <location>
        <begin position="20"/>
        <end position="40"/>
    </location>
</feature>
<evidence type="ECO:0000313" key="2">
    <source>
        <dbReference type="EMBL" id="OFI01359.1"/>
    </source>
</evidence>
<name>A0A1E8EVT2_9CLOT</name>
<dbReference type="Proteomes" id="UP000175744">
    <property type="component" value="Unassembled WGS sequence"/>
</dbReference>
<protein>
    <submittedName>
        <fullName evidence="2">Thiamine transporter ThiT</fullName>
    </submittedName>
</protein>
<dbReference type="InterPro" id="IPR012651">
    <property type="entry name" value="Thia_Transptr_ThiT"/>
</dbReference>
<keyword evidence="1" id="KW-0812">Transmembrane</keyword>
<evidence type="ECO:0000313" key="3">
    <source>
        <dbReference type="Proteomes" id="UP000175744"/>
    </source>
</evidence>
<dbReference type="STRING" id="1121290.CLAOCE_21820"/>
<sequence length="217" mass="24041">MNWFNFKFKAPKIGEALTTVFSNPIIYLTLIAILVLILIFVHANKGKLTTKIMLHISMAVALASILKMFRILKMPMGGSVTLGSMIPIIFIAYIYGTRTGCLAGIIFGIVDLILGPEVIHPVQLIIDYILAFGVLGFAGYFKNNISLGALFAIILRFICHVISGVVFFASYAGDQNVWIYSILYNGTYLLPEAIIAMVILFVIPVNRIKTQILRSTY</sequence>
<dbReference type="Gene3D" id="1.10.1760.20">
    <property type="match status" value="1"/>
</dbReference>
<reference evidence="2 3" key="1">
    <citation type="submission" date="2016-06" db="EMBL/GenBank/DDBJ databases">
        <title>Genome sequence of Clostridium acetireducens DSM 10703.</title>
        <authorList>
            <person name="Poehlein A."/>
            <person name="Fluechter S."/>
            <person name="Duerre P."/>
            <person name="Daniel R."/>
        </authorList>
    </citation>
    <scope>NUCLEOTIDE SEQUENCE [LARGE SCALE GENOMIC DNA]</scope>
    <source>
        <strain evidence="2 3">DSM 10703</strain>
    </source>
</reference>
<comment type="caution">
    <text evidence="2">The sequence shown here is derived from an EMBL/GenBank/DDBJ whole genome shotgun (WGS) entry which is preliminary data.</text>
</comment>
<dbReference type="AlphaFoldDB" id="A0A1E8EVT2"/>
<feature type="transmembrane region" description="Helical" evidence="1">
    <location>
        <begin position="177"/>
        <end position="205"/>
    </location>
</feature>
<feature type="transmembrane region" description="Helical" evidence="1">
    <location>
        <begin position="125"/>
        <end position="141"/>
    </location>
</feature>
<keyword evidence="1" id="KW-0472">Membrane</keyword>
<keyword evidence="3" id="KW-1185">Reference proteome</keyword>
<proteinExistence type="predicted"/>
<evidence type="ECO:0000256" key="1">
    <source>
        <dbReference type="SAM" id="Phobius"/>
    </source>
</evidence>
<feature type="transmembrane region" description="Helical" evidence="1">
    <location>
        <begin position="148"/>
        <end position="171"/>
    </location>
</feature>
<accession>A0A1E8EVT2</accession>
<dbReference type="RefSeq" id="WP_070111282.1">
    <property type="nucleotide sequence ID" value="NZ_LZFO01000048.1"/>
</dbReference>
<feature type="transmembrane region" description="Helical" evidence="1">
    <location>
        <begin position="52"/>
        <end position="72"/>
    </location>
</feature>
<organism evidence="2 3">
    <name type="scientific">Clostridium acetireducens DSM 10703</name>
    <dbReference type="NCBI Taxonomy" id="1121290"/>
    <lineage>
        <taxon>Bacteria</taxon>
        <taxon>Bacillati</taxon>
        <taxon>Bacillota</taxon>
        <taxon>Clostridia</taxon>
        <taxon>Eubacteriales</taxon>
        <taxon>Clostridiaceae</taxon>
        <taxon>Clostridium</taxon>
    </lineage>
</organism>
<dbReference type="GO" id="GO:0005886">
    <property type="term" value="C:plasma membrane"/>
    <property type="evidence" value="ECO:0007669"/>
    <property type="project" value="InterPro"/>
</dbReference>
<dbReference type="GO" id="GO:0015234">
    <property type="term" value="F:thiamine transmembrane transporter activity"/>
    <property type="evidence" value="ECO:0007669"/>
    <property type="project" value="InterPro"/>
</dbReference>
<gene>
    <name evidence="2" type="primary">thiT</name>
    <name evidence="2" type="ORF">CLOACE_21820</name>
</gene>